<dbReference type="Gene3D" id="3.40.50.140">
    <property type="match status" value="1"/>
</dbReference>
<dbReference type="PRINTS" id="PR00417">
    <property type="entry name" value="PRTPISMRASEI"/>
</dbReference>
<evidence type="ECO:0000256" key="1">
    <source>
        <dbReference type="ARBA" id="ARBA00000213"/>
    </source>
</evidence>
<dbReference type="CDD" id="cd00186">
    <property type="entry name" value="TOP1Ac"/>
    <property type="match status" value="1"/>
</dbReference>
<dbReference type="Proteomes" id="UP001143747">
    <property type="component" value="Unassembled WGS sequence"/>
</dbReference>
<comment type="similarity">
    <text evidence="3 12">Belongs to the type IA topoisomerase family.</text>
</comment>
<dbReference type="FunFam" id="1.10.290.10:FF:000003">
    <property type="entry name" value="DNA topoisomerase"/>
    <property type="match status" value="1"/>
</dbReference>
<proteinExistence type="inferred from homology"/>
<evidence type="ECO:0000256" key="5">
    <source>
        <dbReference type="ARBA" id="ARBA00022737"/>
    </source>
</evidence>
<sequence>MHLIIAEKNIAARRIAEILAGADSVSSEKKGPKVRTGKDNGVNTYRFDDTITLGLRGHVVEIDFEPGYSNWRSEINTPRTLIDAKTIKKPTAKNIVSLIKKISKTATLVTIATDYDREGELIGKEAFEIVRSTNKDVPVHRARFSAITPQEITTAFEDPAGIDFDLAAAGEARQIIDLLWGASLTRFISIAAKRGGKSILSVGRVQSPTLAMIVDREKEIEAFVPEPYWMLSVDSEKDGTPVTARHTTDRFQDKREAVQAEHNTAAPLVVTSVKEGTRTDRAPAPFDTTSFIVAAARLHFSAANAMRIAEDLYMNGYVSYPRTDNTVYPKSLDLDEILKELKKTSLSKAVQWTQANRRKEPTHGKKSSTDHPPIHPAGAAKKEALTDDQWKIYELIVRRFLATLSPDARWATLKYLFDAGTETYTATGSRLTEAGYREVYTYSEAKDTILPEMQVGNHLPILAINNEEKFTTPPPRYSQSKLIQQMEELGLGTKSTRHEVIGKLISRRYVEGTPVRPTLVGRGVVEAMENHNVPITNPEMTRTIEQHMEEIKEANLTRDEVISESQTMLRHVFDALEANEDQIGREIMDRNDEERIIGKCPVCGHDLMIRQTKGMSQFIGCTGYPNCTFNIGLPSAMWGTAIREDKVCEIHNLNYVRLIRKGARPWEIGCPLCNHISSNHEALMMMPSSDEEMIARLHASHIYSVYEVANLEPERLTKALGTDKATVACLREEAQGVLEILRKRSELKKFVRKHVVPRRGRSPAKVAAALVEAGVGDMGGLAAMTPEALTQMHLSATEAETLLNETRAVHNRAALREYGVPAVSLKKYFEAGITTPADFCALHPAYLSIITGIKPETAWKHATAVCTGMGVTPPKKVTTKMVETGRNELLDISGLGESMLERLYRAGVIDTTGLKDADAKKLGKATGIPTEKIRAFQDACK</sequence>
<dbReference type="Gene3D" id="1.10.290.10">
    <property type="entry name" value="Topoisomerase I, domain 4"/>
    <property type="match status" value="1"/>
</dbReference>
<evidence type="ECO:0000256" key="2">
    <source>
        <dbReference type="ARBA" id="ARBA00001946"/>
    </source>
</evidence>
<dbReference type="InterPro" id="IPR034144">
    <property type="entry name" value="TOPRIM_TopoIII"/>
</dbReference>
<keyword evidence="6" id="KW-0863">Zinc-finger</keyword>
<dbReference type="SMART" id="SM00493">
    <property type="entry name" value="TOPRIM"/>
    <property type="match status" value="1"/>
</dbReference>
<comment type="caution">
    <text evidence="16">The sequence shown here is derived from an EMBL/GenBank/DDBJ whole genome shotgun (WGS) entry which is preliminary data.</text>
</comment>
<dbReference type="SMART" id="SM00437">
    <property type="entry name" value="TOP1Ac"/>
    <property type="match status" value="1"/>
</dbReference>
<evidence type="ECO:0000256" key="4">
    <source>
        <dbReference type="ARBA" id="ARBA00022723"/>
    </source>
</evidence>
<evidence type="ECO:0000256" key="6">
    <source>
        <dbReference type="ARBA" id="ARBA00022771"/>
    </source>
</evidence>
<dbReference type="HAMAP" id="MF_00952">
    <property type="entry name" value="Topoisom_1_prok"/>
    <property type="match status" value="1"/>
</dbReference>
<dbReference type="InterPro" id="IPR000380">
    <property type="entry name" value="Topo_IA"/>
</dbReference>
<dbReference type="Gene3D" id="1.10.460.10">
    <property type="entry name" value="Topoisomerase I, domain 2"/>
    <property type="match status" value="1"/>
</dbReference>
<dbReference type="AlphaFoldDB" id="A0A9Q4KUJ9"/>
<keyword evidence="10 12" id="KW-0238">DNA-binding</keyword>
<feature type="site" description="Interaction with DNA" evidence="12">
    <location>
        <position position="507"/>
    </location>
</feature>
<reference evidence="16" key="1">
    <citation type="submission" date="2022-01" db="EMBL/GenBank/DDBJ databases">
        <title>Draft genome of Methanogenium marinum DSM 15558.</title>
        <authorList>
            <person name="Chen S.-C."/>
            <person name="You Y.-T."/>
        </authorList>
    </citation>
    <scope>NUCLEOTIDE SEQUENCE</scope>
    <source>
        <strain evidence="16">DSM 15558</strain>
    </source>
</reference>
<evidence type="ECO:0000256" key="10">
    <source>
        <dbReference type="ARBA" id="ARBA00023125"/>
    </source>
</evidence>
<keyword evidence="5" id="KW-0677">Repeat</keyword>
<comment type="subunit">
    <text evidence="12">Monomer.</text>
</comment>
<dbReference type="Pfam" id="PF01396">
    <property type="entry name" value="Zn_ribbon_Top1"/>
    <property type="match status" value="1"/>
</dbReference>
<comment type="caution">
    <text evidence="12">Lacks conserved residue(s) required for the propagation of feature annotation.</text>
</comment>
<evidence type="ECO:0000259" key="15">
    <source>
        <dbReference type="PROSITE" id="PS52039"/>
    </source>
</evidence>
<dbReference type="SUPFAM" id="SSF56712">
    <property type="entry name" value="Prokaryotic type I DNA topoisomerase"/>
    <property type="match status" value="1"/>
</dbReference>
<dbReference type="EC" id="5.6.2.1" evidence="12"/>
<dbReference type="PANTHER" id="PTHR11390">
    <property type="entry name" value="PROKARYOTIC DNA TOPOISOMERASE"/>
    <property type="match status" value="1"/>
</dbReference>
<protein>
    <recommendedName>
        <fullName evidence="12">DNA topoisomerase 1</fullName>
        <ecNumber evidence="12">5.6.2.1</ecNumber>
    </recommendedName>
    <alternativeName>
        <fullName evidence="12">DNA topoisomerase I</fullName>
    </alternativeName>
</protein>
<evidence type="ECO:0000256" key="7">
    <source>
        <dbReference type="ARBA" id="ARBA00022833"/>
    </source>
</evidence>
<keyword evidence="4" id="KW-0479">Metal-binding</keyword>
<dbReference type="Gene3D" id="3.30.65.10">
    <property type="entry name" value="Bacterial Topoisomerase I, domain 1"/>
    <property type="match status" value="1"/>
</dbReference>
<comment type="catalytic activity">
    <reaction evidence="1 12">
        <text>ATP-independent breakage of single-stranded DNA, followed by passage and rejoining.</text>
        <dbReference type="EC" id="5.6.2.1"/>
    </reaction>
</comment>
<evidence type="ECO:0000313" key="17">
    <source>
        <dbReference type="Proteomes" id="UP001143747"/>
    </source>
</evidence>
<dbReference type="GO" id="GO:0006281">
    <property type="term" value="P:DNA repair"/>
    <property type="evidence" value="ECO:0007669"/>
    <property type="project" value="TreeGrafter"/>
</dbReference>
<dbReference type="GO" id="GO:0005694">
    <property type="term" value="C:chromosome"/>
    <property type="evidence" value="ECO:0007669"/>
    <property type="project" value="InterPro"/>
</dbReference>
<dbReference type="EMBL" id="JAKELO010000002">
    <property type="protein sequence ID" value="MDE4908939.1"/>
    <property type="molecule type" value="Genomic_DNA"/>
</dbReference>
<dbReference type="Pfam" id="PF14520">
    <property type="entry name" value="HHH_5"/>
    <property type="match status" value="1"/>
</dbReference>
<feature type="domain" description="Topo IA-type catalytic" evidence="15">
    <location>
        <begin position="163"/>
        <end position="573"/>
    </location>
</feature>
<dbReference type="Gene3D" id="2.70.20.10">
    <property type="entry name" value="Topoisomerase I, domain 3"/>
    <property type="match status" value="1"/>
</dbReference>
<dbReference type="InterPro" id="IPR006171">
    <property type="entry name" value="TOPRIM_dom"/>
</dbReference>
<feature type="active site" description="O-(5'-phospho-DNA)-tyrosine intermediate" evidence="12">
    <location>
        <position position="320"/>
    </location>
</feature>
<dbReference type="InterPro" id="IPR023406">
    <property type="entry name" value="Topo_IA_AS"/>
</dbReference>
<feature type="site" description="Interaction with DNA" evidence="12">
    <location>
        <position position="177"/>
    </location>
</feature>
<accession>A0A9Q4KUJ9</accession>
<feature type="compositionally biased region" description="Basic and acidic residues" evidence="13">
    <location>
        <begin position="357"/>
        <end position="373"/>
    </location>
</feature>
<dbReference type="InterPro" id="IPR013826">
    <property type="entry name" value="Topo_IA_cen_sub3"/>
</dbReference>
<feature type="domain" description="Toprim" evidence="14">
    <location>
        <begin position="1"/>
        <end position="149"/>
    </location>
</feature>
<dbReference type="Pfam" id="PF01131">
    <property type="entry name" value="Topoisom_bac"/>
    <property type="match status" value="1"/>
</dbReference>
<evidence type="ECO:0000259" key="14">
    <source>
        <dbReference type="PROSITE" id="PS50880"/>
    </source>
</evidence>
<dbReference type="InterPro" id="IPR013498">
    <property type="entry name" value="Topo_IA_Znf"/>
</dbReference>
<dbReference type="InterPro" id="IPR023405">
    <property type="entry name" value="Topo_IA_core_domain"/>
</dbReference>
<dbReference type="InterPro" id="IPR013824">
    <property type="entry name" value="Topo_IA_cen_sub1"/>
</dbReference>
<dbReference type="GO" id="GO:0003917">
    <property type="term" value="F:DNA topoisomerase type I (single strand cut, ATP-independent) activity"/>
    <property type="evidence" value="ECO:0007669"/>
    <property type="project" value="UniProtKB-UniRule"/>
</dbReference>
<evidence type="ECO:0000256" key="13">
    <source>
        <dbReference type="SAM" id="MobiDB-lite"/>
    </source>
</evidence>
<keyword evidence="8" id="KW-0460">Magnesium</keyword>
<dbReference type="GO" id="GO:0003677">
    <property type="term" value="F:DNA binding"/>
    <property type="evidence" value="ECO:0007669"/>
    <property type="project" value="UniProtKB-KW"/>
</dbReference>
<keyword evidence="17" id="KW-1185">Reference proteome</keyword>
<evidence type="ECO:0000313" key="16">
    <source>
        <dbReference type="EMBL" id="MDE4908939.1"/>
    </source>
</evidence>
<gene>
    <name evidence="12" type="primary">topA</name>
    <name evidence="16" type="ORF">L0665_10005</name>
</gene>
<dbReference type="InterPro" id="IPR028612">
    <property type="entry name" value="Topoisom_1_IA"/>
</dbReference>
<dbReference type="PROSITE" id="PS52039">
    <property type="entry name" value="TOPO_IA_2"/>
    <property type="match status" value="1"/>
</dbReference>
<evidence type="ECO:0000256" key="8">
    <source>
        <dbReference type="ARBA" id="ARBA00022842"/>
    </source>
</evidence>
<dbReference type="InterPro" id="IPR013497">
    <property type="entry name" value="Topo_IA_cen"/>
</dbReference>
<comment type="function">
    <text evidence="12">Releases the supercoiling and torsional tension of DNA, which is introduced during the DNA replication and transcription, by transiently cleaving and rejoining one strand of the DNA duplex. Introduces a single-strand break via transesterification at a target site in duplex DNA. The scissile phosphodiester is attacked by the catalytic tyrosine of the enzyme, resulting in the formation of a DNA-(5'-phosphotyrosyl)-enzyme intermediate and the expulsion of a 3'-OH DNA strand. The free DNA strand then undergoes passage around the unbroken strand, thus removing DNA supercoils. Finally, in the religation step, the DNA 3'-OH attacks the covalent intermediate to expel the active-site tyrosine and restore the DNA phosphodiester backbone.</text>
</comment>
<dbReference type="SMART" id="SM00436">
    <property type="entry name" value="TOP1Bc"/>
    <property type="match status" value="1"/>
</dbReference>
<dbReference type="RefSeq" id="WP_274925550.1">
    <property type="nucleotide sequence ID" value="NZ_JAKELO010000002.1"/>
</dbReference>
<dbReference type="InterPro" id="IPR013825">
    <property type="entry name" value="Topo_IA_cen_sub2"/>
</dbReference>
<dbReference type="Gene3D" id="1.10.150.20">
    <property type="entry name" value="5' to 3' exonuclease, C-terminal subdomain"/>
    <property type="match status" value="1"/>
</dbReference>
<comment type="cofactor">
    <cofactor evidence="2">
        <name>Mg(2+)</name>
        <dbReference type="ChEBI" id="CHEBI:18420"/>
    </cofactor>
</comment>
<organism evidence="16 17">
    <name type="scientific">Methanogenium marinum</name>
    <dbReference type="NCBI Taxonomy" id="348610"/>
    <lineage>
        <taxon>Archaea</taxon>
        <taxon>Methanobacteriati</taxon>
        <taxon>Methanobacteriota</taxon>
        <taxon>Stenosarchaea group</taxon>
        <taxon>Methanomicrobia</taxon>
        <taxon>Methanomicrobiales</taxon>
        <taxon>Methanomicrobiaceae</taxon>
        <taxon>Methanogenium</taxon>
    </lineage>
</organism>
<dbReference type="GO" id="GO:0006265">
    <property type="term" value="P:DNA topological change"/>
    <property type="evidence" value="ECO:0007669"/>
    <property type="project" value="UniProtKB-UniRule"/>
</dbReference>
<feature type="region of interest" description="Interaction with DNA" evidence="12">
    <location>
        <begin position="201"/>
        <end position="206"/>
    </location>
</feature>
<feature type="site" description="Interaction with DNA" evidence="12">
    <location>
        <position position="322"/>
    </location>
</feature>
<dbReference type="InterPro" id="IPR003601">
    <property type="entry name" value="Topo_IA_2"/>
</dbReference>
<dbReference type="PROSITE" id="PS00396">
    <property type="entry name" value="TOPO_IA_1"/>
    <property type="match status" value="1"/>
</dbReference>
<dbReference type="PANTHER" id="PTHR11390:SF26">
    <property type="entry name" value="DNA TOPOISOMERASE 1"/>
    <property type="match status" value="1"/>
</dbReference>
<feature type="site" description="Interaction with DNA" evidence="12">
    <location>
        <position position="173"/>
    </location>
</feature>
<keyword evidence="11 12" id="KW-0413">Isomerase</keyword>
<keyword evidence="7" id="KW-0862">Zinc</keyword>
<keyword evidence="9 12" id="KW-0799">Topoisomerase</keyword>
<dbReference type="PROSITE" id="PS50880">
    <property type="entry name" value="TOPRIM"/>
    <property type="match status" value="1"/>
</dbReference>
<dbReference type="GO" id="GO:0006310">
    <property type="term" value="P:DNA recombination"/>
    <property type="evidence" value="ECO:0007669"/>
    <property type="project" value="TreeGrafter"/>
</dbReference>
<evidence type="ECO:0000256" key="3">
    <source>
        <dbReference type="ARBA" id="ARBA00009446"/>
    </source>
</evidence>
<dbReference type="Pfam" id="PF01751">
    <property type="entry name" value="Toprim"/>
    <property type="match status" value="1"/>
</dbReference>
<dbReference type="GO" id="GO:0008270">
    <property type="term" value="F:zinc ion binding"/>
    <property type="evidence" value="ECO:0007669"/>
    <property type="project" value="UniProtKB-KW"/>
</dbReference>
<dbReference type="NCBIfam" id="NF011532">
    <property type="entry name" value="PRK14973.1"/>
    <property type="match status" value="1"/>
</dbReference>
<dbReference type="InterPro" id="IPR003602">
    <property type="entry name" value="Topo_IA_DNA-bd_dom"/>
</dbReference>
<feature type="site" description="Interaction with DNA" evidence="12">
    <location>
        <position position="58"/>
    </location>
</feature>
<dbReference type="CDD" id="cd03362">
    <property type="entry name" value="TOPRIM_TopoIA_TopoIII"/>
    <property type="match status" value="1"/>
</dbReference>
<feature type="region of interest" description="Disordered" evidence="13">
    <location>
        <begin position="353"/>
        <end position="382"/>
    </location>
</feature>
<evidence type="ECO:0000256" key="12">
    <source>
        <dbReference type="HAMAP-Rule" id="MF_00952"/>
    </source>
</evidence>
<evidence type="ECO:0000256" key="11">
    <source>
        <dbReference type="ARBA" id="ARBA00023235"/>
    </source>
</evidence>
<name>A0A9Q4KUJ9_9EURY</name>
<evidence type="ECO:0000256" key="9">
    <source>
        <dbReference type="ARBA" id="ARBA00023029"/>
    </source>
</evidence>
<dbReference type="NCBIfam" id="NF005555">
    <property type="entry name" value="PRK07220.1"/>
    <property type="match status" value="1"/>
</dbReference>